<dbReference type="EMBL" id="LJUJ01000002">
    <property type="protein sequence ID" value="KPK64562.1"/>
    <property type="molecule type" value="Genomic_DNA"/>
</dbReference>
<sequence length="241" mass="28032">MTFEDLVKLVKILRDKCPWDRAQNLRSLKNKIIEEAYELVEAIEEEDLSATVEEIGDIIFLALFLARILEEEGKTNLDELIESTVDKYRKKHPHVFERKELKDEHAVLQFWHKSKKDVFTGVPMILPALLAAKVIQERASKLGFDWASHTGPLEKVREEIGELERCSNSRRGEELGDLLFACVNLARHLDVDAEEALRNANKKFVRRFRSIVKELQQQGKDVEHVGLEEMDKIWDEIKDQE</sequence>
<reference evidence="2 3" key="1">
    <citation type="journal article" date="2015" name="Microbiome">
        <title>Genomic resolution of linkages in carbon, nitrogen, and sulfur cycling among widespread estuary sediment bacteria.</title>
        <authorList>
            <person name="Baker B.J."/>
            <person name="Lazar C.S."/>
            <person name="Teske A.P."/>
            <person name="Dick G.J."/>
        </authorList>
    </citation>
    <scope>NUCLEOTIDE SEQUENCE [LARGE SCALE GENOMIC DNA]</scope>
    <source>
        <strain evidence="2">SM23_42</strain>
    </source>
</reference>
<accession>A0A0S8FWS1</accession>
<name>A0A0S8FWS1_UNCW3</name>
<dbReference type="NCBIfam" id="NF007113">
    <property type="entry name" value="PRK09562.1"/>
    <property type="match status" value="1"/>
</dbReference>
<dbReference type="GO" id="GO:0046061">
    <property type="term" value="P:dATP catabolic process"/>
    <property type="evidence" value="ECO:0007669"/>
    <property type="project" value="TreeGrafter"/>
</dbReference>
<evidence type="ECO:0000313" key="2">
    <source>
        <dbReference type="EMBL" id="KPK64562.1"/>
    </source>
</evidence>
<dbReference type="AlphaFoldDB" id="A0A0S8FWS1"/>
<dbReference type="PANTHER" id="PTHR30522:SF0">
    <property type="entry name" value="NUCLEOSIDE TRIPHOSPHATE PYROPHOSPHOHYDROLASE"/>
    <property type="match status" value="1"/>
</dbReference>
<dbReference type="GO" id="GO:0046081">
    <property type="term" value="P:dUTP catabolic process"/>
    <property type="evidence" value="ECO:0007669"/>
    <property type="project" value="TreeGrafter"/>
</dbReference>
<dbReference type="STRING" id="1703779.AMJ83_02355"/>
<dbReference type="NCBIfam" id="TIGR00444">
    <property type="entry name" value="mazG"/>
    <property type="match status" value="1"/>
</dbReference>
<dbReference type="PATRIC" id="fig|1703779.3.peg.2037"/>
<dbReference type="InterPro" id="IPR011551">
    <property type="entry name" value="NTP_PyrPHydrolase_MazG"/>
</dbReference>
<dbReference type="CDD" id="cd11528">
    <property type="entry name" value="NTP-PPase_MazG_Nterm"/>
    <property type="match status" value="1"/>
</dbReference>
<dbReference type="Pfam" id="PF03819">
    <property type="entry name" value="MazG"/>
    <property type="match status" value="2"/>
</dbReference>
<dbReference type="GO" id="GO:0006203">
    <property type="term" value="P:dGTP catabolic process"/>
    <property type="evidence" value="ECO:0007669"/>
    <property type="project" value="TreeGrafter"/>
</dbReference>
<feature type="domain" description="NTP pyrophosphohydrolase MazG-like" evidence="1">
    <location>
        <begin position="156"/>
        <end position="207"/>
    </location>
</feature>
<dbReference type="InterPro" id="IPR004518">
    <property type="entry name" value="MazG-like_dom"/>
</dbReference>
<proteinExistence type="predicted"/>
<gene>
    <name evidence="2" type="ORF">AMJ83_02355</name>
</gene>
<evidence type="ECO:0000313" key="3">
    <source>
        <dbReference type="Proteomes" id="UP000051373"/>
    </source>
</evidence>
<dbReference type="GO" id="GO:0046076">
    <property type="term" value="P:dTTP catabolic process"/>
    <property type="evidence" value="ECO:0007669"/>
    <property type="project" value="TreeGrafter"/>
</dbReference>
<dbReference type="CDD" id="cd11529">
    <property type="entry name" value="NTP-PPase_MazG_Cterm"/>
    <property type="match status" value="1"/>
</dbReference>
<organism evidence="2 3">
    <name type="scientific">candidate division WOR_3 bacterium SM23_42</name>
    <dbReference type="NCBI Taxonomy" id="1703779"/>
    <lineage>
        <taxon>Bacteria</taxon>
        <taxon>Bacteria division WOR-3</taxon>
    </lineage>
</organism>
<dbReference type="GO" id="GO:0046047">
    <property type="term" value="P:TTP catabolic process"/>
    <property type="evidence" value="ECO:0007669"/>
    <property type="project" value="TreeGrafter"/>
</dbReference>
<dbReference type="GO" id="GO:0046052">
    <property type="term" value="P:UTP catabolic process"/>
    <property type="evidence" value="ECO:0007669"/>
    <property type="project" value="TreeGrafter"/>
</dbReference>
<dbReference type="InterPro" id="IPR048011">
    <property type="entry name" value="NTP-PPase_MazG-like_C"/>
</dbReference>
<protein>
    <recommendedName>
        <fullName evidence="1">NTP pyrophosphohydrolase MazG-like domain-containing protein</fullName>
    </recommendedName>
</protein>
<dbReference type="InterPro" id="IPR048015">
    <property type="entry name" value="NTP-PPase_MazG-like_N"/>
</dbReference>
<feature type="domain" description="NTP pyrophosphohydrolase MazG-like" evidence="1">
    <location>
        <begin position="23"/>
        <end position="96"/>
    </location>
</feature>
<dbReference type="Proteomes" id="UP000051373">
    <property type="component" value="Unassembled WGS sequence"/>
</dbReference>
<evidence type="ECO:0000259" key="1">
    <source>
        <dbReference type="Pfam" id="PF03819"/>
    </source>
</evidence>
<dbReference type="GO" id="GO:0047429">
    <property type="term" value="F:nucleoside triphosphate diphosphatase activity"/>
    <property type="evidence" value="ECO:0007669"/>
    <property type="project" value="InterPro"/>
</dbReference>
<dbReference type="Gene3D" id="1.10.287.1080">
    <property type="entry name" value="MazG-like"/>
    <property type="match status" value="2"/>
</dbReference>
<comment type="caution">
    <text evidence="2">The sequence shown here is derived from an EMBL/GenBank/DDBJ whole genome shotgun (WGS) entry which is preliminary data.</text>
</comment>
<dbReference type="SUPFAM" id="SSF101386">
    <property type="entry name" value="all-alpha NTP pyrophosphatases"/>
    <property type="match status" value="2"/>
</dbReference>
<dbReference type="PANTHER" id="PTHR30522">
    <property type="entry name" value="NUCLEOSIDE TRIPHOSPHATE PYROPHOSPHOHYDROLASE"/>
    <property type="match status" value="1"/>
</dbReference>